<protein>
    <submittedName>
        <fullName evidence="2">Uncharacterized protein</fullName>
    </submittedName>
</protein>
<organism evidence="2 3">
    <name type="scientific">Lasiosphaeria ovina</name>
    <dbReference type="NCBI Taxonomy" id="92902"/>
    <lineage>
        <taxon>Eukaryota</taxon>
        <taxon>Fungi</taxon>
        <taxon>Dikarya</taxon>
        <taxon>Ascomycota</taxon>
        <taxon>Pezizomycotina</taxon>
        <taxon>Sordariomycetes</taxon>
        <taxon>Sordariomycetidae</taxon>
        <taxon>Sordariales</taxon>
        <taxon>Lasiosphaeriaceae</taxon>
        <taxon>Lasiosphaeria</taxon>
    </lineage>
</organism>
<dbReference type="Proteomes" id="UP001287356">
    <property type="component" value="Unassembled WGS sequence"/>
</dbReference>
<evidence type="ECO:0000313" key="2">
    <source>
        <dbReference type="EMBL" id="KAK3383078.1"/>
    </source>
</evidence>
<gene>
    <name evidence="2" type="ORF">B0T24DRAFT_33533</name>
</gene>
<reference evidence="2" key="1">
    <citation type="journal article" date="2023" name="Mol. Phylogenet. Evol.">
        <title>Genome-scale phylogeny and comparative genomics of the fungal order Sordariales.</title>
        <authorList>
            <person name="Hensen N."/>
            <person name="Bonometti L."/>
            <person name="Westerberg I."/>
            <person name="Brannstrom I.O."/>
            <person name="Guillou S."/>
            <person name="Cros-Aarteil S."/>
            <person name="Calhoun S."/>
            <person name="Haridas S."/>
            <person name="Kuo A."/>
            <person name="Mondo S."/>
            <person name="Pangilinan J."/>
            <person name="Riley R."/>
            <person name="LaButti K."/>
            <person name="Andreopoulos B."/>
            <person name="Lipzen A."/>
            <person name="Chen C."/>
            <person name="Yan M."/>
            <person name="Daum C."/>
            <person name="Ng V."/>
            <person name="Clum A."/>
            <person name="Steindorff A."/>
            <person name="Ohm R.A."/>
            <person name="Martin F."/>
            <person name="Silar P."/>
            <person name="Natvig D.O."/>
            <person name="Lalanne C."/>
            <person name="Gautier V."/>
            <person name="Ament-Velasquez S.L."/>
            <person name="Kruys A."/>
            <person name="Hutchinson M.I."/>
            <person name="Powell A.J."/>
            <person name="Barry K."/>
            <person name="Miller A.N."/>
            <person name="Grigoriev I.V."/>
            <person name="Debuchy R."/>
            <person name="Gladieux P."/>
            <person name="Hiltunen Thoren M."/>
            <person name="Johannesson H."/>
        </authorList>
    </citation>
    <scope>NUCLEOTIDE SEQUENCE</scope>
    <source>
        <strain evidence="2">CBS 958.72</strain>
    </source>
</reference>
<keyword evidence="3" id="KW-1185">Reference proteome</keyword>
<sequence length="195" mass="20905">MYVALRVGERDRRPWSILAVASGCACFLCVCVSVLASVCLLIFRYSFVKTLGSQPFLFRKPAAQSVSLLIDMPTTVRDEFKLSCFFGAGVVGDVSTAFRLATFGGAGTLIATIPRLGCLPKTWSKKLGVHPSSPADYTTGQVGDLPGDEISGSCPLTHAAAVLWLVRAEVPSRCQSSKRRVGRQLADHAAYQSCT</sequence>
<name>A0AAE0TXE1_9PEZI</name>
<proteinExistence type="predicted"/>
<accession>A0AAE0TXE1</accession>
<evidence type="ECO:0000313" key="3">
    <source>
        <dbReference type="Proteomes" id="UP001287356"/>
    </source>
</evidence>
<feature type="transmembrane region" description="Helical" evidence="1">
    <location>
        <begin position="15"/>
        <end position="43"/>
    </location>
</feature>
<keyword evidence="1" id="KW-0472">Membrane</keyword>
<reference evidence="2" key="2">
    <citation type="submission" date="2023-06" db="EMBL/GenBank/DDBJ databases">
        <authorList>
            <consortium name="Lawrence Berkeley National Laboratory"/>
            <person name="Haridas S."/>
            <person name="Hensen N."/>
            <person name="Bonometti L."/>
            <person name="Westerberg I."/>
            <person name="Brannstrom I.O."/>
            <person name="Guillou S."/>
            <person name="Cros-Aarteil S."/>
            <person name="Calhoun S."/>
            <person name="Kuo A."/>
            <person name="Mondo S."/>
            <person name="Pangilinan J."/>
            <person name="Riley R."/>
            <person name="Labutti K."/>
            <person name="Andreopoulos B."/>
            <person name="Lipzen A."/>
            <person name="Chen C."/>
            <person name="Yanf M."/>
            <person name="Daum C."/>
            <person name="Ng V."/>
            <person name="Clum A."/>
            <person name="Steindorff A."/>
            <person name="Ohm R."/>
            <person name="Martin F."/>
            <person name="Silar P."/>
            <person name="Natvig D."/>
            <person name="Lalanne C."/>
            <person name="Gautier V."/>
            <person name="Ament-Velasquez S.L."/>
            <person name="Kruys A."/>
            <person name="Hutchinson M.I."/>
            <person name="Powell A.J."/>
            <person name="Barry K."/>
            <person name="Miller A.N."/>
            <person name="Grigoriev I.V."/>
            <person name="Debuchy R."/>
            <person name="Gladieux P."/>
            <person name="Thoren M.H."/>
            <person name="Johannesson H."/>
        </authorList>
    </citation>
    <scope>NUCLEOTIDE SEQUENCE</scope>
    <source>
        <strain evidence="2">CBS 958.72</strain>
    </source>
</reference>
<dbReference type="EMBL" id="JAULSN010000001">
    <property type="protein sequence ID" value="KAK3383078.1"/>
    <property type="molecule type" value="Genomic_DNA"/>
</dbReference>
<keyword evidence="1" id="KW-0812">Transmembrane</keyword>
<evidence type="ECO:0000256" key="1">
    <source>
        <dbReference type="SAM" id="Phobius"/>
    </source>
</evidence>
<dbReference type="AlphaFoldDB" id="A0AAE0TXE1"/>
<keyword evidence="1" id="KW-1133">Transmembrane helix</keyword>
<dbReference type="PROSITE" id="PS51257">
    <property type="entry name" value="PROKAR_LIPOPROTEIN"/>
    <property type="match status" value="1"/>
</dbReference>
<comment type="caution">
    <text evidence="2">The sequence shown here is derived from an EMBL/GenBank/DDBJ whole genome shotgun (WGS) entry which is preliminary data.</text>
</comment>